<feature type="transmembrane region" description="Helical" evidence="1">
    <location>
        <begin position="54"/>
        <end position="73"/>
    </location>
</feature>
<organism evidence="2 3">
    <name type="scientific">Steroidobacter flavus</name>
    <dbReference type="NCBI Taxonomy" id="1842136"/>
    <lineage>
        <taxon>Bacteria</taxon>
        <taxon>Pseudomonadati</taxon>
        <taxon>Pseudomonadota</taxon>
        <taxon>Gammaproteobacteria</taxon>
        <taxon>Steroidobacterales</taxon>
        <taxon>Steroidobacteraceae</taxon>
        <taxon>Steroidobacter</taxon>
    </lineage>
</organism>
<gene>
    <name evidence="2" type="ORF">ACFPN2_32775</name>
</gene>
<feature type="transmembrane region" description="Helical" evidence="1">
    <location>
        <begin position="125"/>
        <end position="144"/>
    </location>
</feature>
<protein>
    <submittedName>
        <fullName evidence="2">CopD family copper resistance protein</fullName>
    </submittedName>
</protein>
<name>A0ABV8T343_9GAMM</name>
<evidence type="ECO:0000313" key="3">
    <source>
        <dbReference type="Proteomes" id="UP001595904"/>
    </source>
</evidence>
<dbReference type="EMBL" id="JBHSDU010000015">
    <property type="protein sequence ID" value="MFC4313895.1"/>
    <property type="molecule type" value="Genomic_DNA"/>
</dbReference>
<dbReference type="Proteomes" id="UP001595904">
    <property type="component" value="Unassembled WGS sequence"/>
</dbReference>
<dbReference type="RefSeq" id="WP_380604629.1">
    <property type="nucleotide sequence ID" value="NZ_JBHSDU010000015.1"/>
</dbReference>
<evidence type="ECO:0000256" key="1">
    <source>
        <dbReference type="SAM" id="Phobius"/>
    </source>
</evidence>
<keyword evidence="1" id="KW-0472">Membrane</keyword>
<dbReference type="PIRSF" id="PIRSF015875">
    <property type="entry name" value="UCP015875"/>
    <property type="match status" value="1"/>
</dbReference>
<dbReference type="InterPro" id="IPR007418">
    <property type="entry name" value="DUF474"/>
</dbReference>
<sequence>MSYPVLLTLHLFGALIFVGAVFFEILILEGARKHVDRAAMRAVEVAVMSRARRLMPWVLLVLYGAGVGMAWSYRSALTHPFESSFALMLVLKILLALSVLGHFIRAITWSLQRRMNARRSRFIHLSVFCHMIAIVLLAKGMFHWNVLSM</sequence>
<evidence type="ECO:0000313" key="2">
    <source>
        <dbReference type="EMBL" id="MFC4313895.1"/>
    </source>
</evidence>
<proteinExistence type="predicted"/>
<feature type="transmembrane region" description="Helical" evidence="1">
    <location>
        <begin position="6"/>
        <end position="28"/>
    </location>
</feature>
<comment type="caution">
    <text evidence="2">The sequence shown here is derived from an EMBL/GenBank/DDBJ whole genome shotgun (WGS) entry which is preliminary data.</text>
</comment>
<feature type="transmembrane region" description="Helical" evidence="1">
    <location>
        <begin position="85"/>
        <end position="104"/>
    </location>
</feature>
<accession>A0ABV8T343</accession>
<reference evidence="3" key="1">
    <citation type="journal article" date="2019" name="Int. J. Syst. Evol. Microbiol.">
        <title>The Global Catalogue of Microorganisms (GCM) 10K type strain sequencing project: providing services to taxonomists for standard genome sequencing and annotation.</title>
        <authorList>
            <consortium name="The Broad Institute Genomics Platform"/>
            <consortium name="The Broad Institute Genome Sequencing Center for Infectious Disease"/>
            <person name="Wu L."/>
            <person name="Ma J."/>
        </authorList>
    </citation>
    <scope>NUCLEOTIDE SEQUENCE [LARGE SCALE GENOMIC DNA]</scope>
    <source>
        <strain evidence="3">CGMCC 1.10759</strain>
    </source>
</reference>
<keyword evidence="3" id="KW-1185">Reference proteome</keyword>
<keyword evidence="1" id="KW-1133">Transmembrane helix</keyword>
<keyword evidence="1" id="KW-0812">Transmembrane</keyword>